<feature type="domain" description="Glucose/Sorbosone dehydrogenase" evidence="1">
    <location>
        <begin position="8"/>
        <end position="334"/>
    </location>
</feature>
<keyword evidence="3" id="KW-1185">Reference proteome</keyword>
<name>A0A6G7Y7H6_9ACTN</name>
<dbReference type="Pfam" id="PF07995">
    <property type="entry name" value="GSDH"/>
    <property type="match status" value="1"/>
</dbReference>
<dbReference type="KEGG" id="prv:G7070_11240"/>
<protein>
    <submittedName>
        <fullName evidence="2">PQQ-dependent sugar dehydrogenase</fullName>
    </submittedName>
</protein>
<dbReference type="RefSeq" id="WP_166233816.1">
    <property type="nucleotide sequence ID" value="NZ_CP049865.1"/>
</dbReference>
<dbReference type="AlphaFoldDB" id="A0A6G7Y7H6"/>
<dbReference type="InterPro" id="IPR011041">
    <property type="entry name" value="Quinoprot_gluc/sorb_DH_b-prop"/>
</dbReference>
<dbReference type="PANTHER" id="PTHR19328:SF75">
    <property type="entry name" value="ALDOSE SUGAR DEHYDROGENASE YLII"/>
    <property type="match status" value="1"/>
</dbReference>
<dbReference type="Gene3D" id="2.120.10.30">
    <property type="entry name" value="TolB, C-terminal domain"/>
    <property type="match status" value="1"/>
</dbReference>
<dbReference type="EMBL" id="CP049865">
    <property type="protein sequence ID" value="QIK72743.1"/>
    <property type="molecule type" value="Genomic_DNA"/>
</dbReference>
<dbReference type="InterPro" id="IPR011042">
    <property type="entry name" value="6-blade_b-propeller_TolB-like"/>
</dbReference>
<dbReference type="PANTHER" id="PTHR19328">
    <property type="entry name" value="HEDGEHOG-INTERACTING PROTEIN"/>
    <property type="match status" value="1"/>
</dbReference>
<gene>
    <name evidence="2" type="ORF">G7070_11240</name>
</gene>
<dbReference type="InterPro" id="IPR012938">
    <property type="entry name" value="Glc/Sorbosone_DH"/>
</dbReference>
<evidence type="ECO:0000259" key="1">
    <source>
        <dbReference type="Pfam" id="PF07995"/>
    </source>
</evidence>
<accession>A0A6G7Y7H6</accession>
<evidence type="ECO:0000313" key="3">
    <source>
        <dbReference type="Proteomes" id="UP000501058"/>
    </source>
</evidence>
<dbReference type="SUPFAM" id="SSF50952">
    <property type="entry name" value="Soluble quinoprotein glucose dehydrogenase"/>
    <property type="match status" value="1"/>
</dbReference>
<dbReference type="Proteomes" id="UP000501058">
    <property type="component" value="Chromosome"/>
</dbReference>
<organism evidence="2 3">
    <name type="scientific">Propioniciclava coleopterorum</name>
    <dbReference type="NCBI Taxonomy" id="2714937"/>
    <lineage>
        <taxon>Bacteria</taxon>
        <taxon>Bacillati</taxon>
        <taxon>Actinomycetota</taxon>
        <taxon>Actinomycetes</taxon>
        <taxon>Propionibacteriales</taxon>
        <taxon>Propionibacteriaceae</taxon>
        <taxon>Propioniciclava</taxon>
    </lineage>
</organism>
<reference evidence="2 3" key="1">
    <citation type="submission" date="2020-03" db="EMBL/GenBank/DDBJ databases">
        <title>Propioniciclava sp. nov., isolated from Hydrophilus acuminatus.</title>
        <authorList>
            <person name="Hyun D.-W."/>
            <person name="Bae J.-W."/>
        </authorList>
    </citation>
    <scope>NUCLEOTIDE SEQUENCE [LARGE SCALE GENOMIC DNA]</scope>
    <source>
        <strain evidence="2 3">HDW11</strain>
    </source>
</reference>
<proteinExistence type="predicted"/>
<sequence length="339" mass="35250">MTTERATFDEPWAMAFLPGTPWLAVTERTGALHLIDPASGKQLAVAGTPRVRVAGQGGLGDVVPGPTFAEDGTVYLSWVEGDGSASGAVVGRGRLTVDGDAARLDGLTAIWRQPPTSGGGHFSHRLAFSPDGAHLFVSSGDRQKMEPAQDLSTTLGKILRLLPDGTPAPGNPFADRPGAEAIWSYGHRNVLGLDFDEAGRLWASEMGPQGGDELNLIEPGGNYGWPRASNGSHYGGGEIPDHADGDGFVAPSAWWTPSVSPGSLLLYTGDAVPAWRGDALLGALSGQALLRVDLEDGRAVATQTVPLGNRIRAVQQGPDGSLWLLEDGAGGRLLQVGVG</sequence>
<evidence type="ECO:0000313" key="2">
    <source>
        <dbReference type="EMBL" id="QIK72743.1"/>
    </source>
</evidence>